<dbReference type="STRING" id="417102.CA982_08185"/>
<dbReference type="PANTHER" id="PTHR43540:SF6">
    <property type="entry name" value="ISOCHORISMATASE-LIKE DOMAIN-CONTAINING PROTEIN"/>
    <property type="match status" value="1"/>
</dbReference>
<keyword evidence="1" id="KW-0378">Hydrolase</keyword>
<evidence type="ECO:0000313" key="3">
    <source>
        <dbReference type="EMBL" id="OUC79423.1"/>
    </source>
</evidence>
<evidence type="ECO:0000259" key="2">
    <source>
        <dbReference type="Pfam" id="PF00857"/>
    </source>
</evidence>
<reference evidence="3 4" key="1">
    <citation type="submission" date="2017-05" db="EMBL/GenBank/DDBJ databases">
        <title>Biotechnological potential of actinobacteria isolated from South African environments.</title>
        <authorList>
            <person name="Le Roes-Hill M."/>
            <person name="Prins A."/>
            <person name="Durrell K.A."/>
        </authorList>
    </citation>
    <scope>NUCLEOTIDE SEQUENCE [LARGE SCALE GENOMIC DNA]</scope>
    <source>
        <strain evidence="3">BS2</strain>
    </source>
</reference>
<dbReference type="OrthoDB" id="9794942at2"/>
<evidence type="ECO:0000313" key="4">
    <source>
        <dbReference type="Proteomes" id="UP000194632"/>
    </source>
</evidence>
<dbReference type="AlphaFoldDB" id="A0A243QF53"/>
<dbReference type="Pfam" id="PF00857">
    <property type="entry name" value="Isochorismatase"/>
    <property type="match status" value="1"/>
</dbReference>
<proteinExistence type="predicted"/>
<protein>
    <submittedName>
        <fullName evidence="3">Isochorismatase</fullName>
    </submittedName>
</protein>
<dbReference type="Proteomes" id="UP000194632">
    <property type="component" value="Unassembled WGS sequence"/>
</dbReference>
<gene>
    <name evidence="3" type="ORF">CA982_08185</name>
</gene>
<evidence type="ECO:0000256" key="1">
    <source>
        <dbReference type="ARBA" id="ARBA00022801"/>
    </source>
</evidence>
<dbReference type="RefSeq" id="WP_086534836.1">
    <property type="nucleotide sequence ID" value="NZ_JBLKRZ010000013.1"/>
</dbReference>
<comment type="caution">
    <text evidence="3">The sequence shown here is derived from an EMBL/GenBank/DDBJ whole genome shotgun (WGS) entry which is preliminary data.</text>
</comment>
<dbReference type="GO" id="GO:0016787">
    <property type="term" value="F:hydrolase activity"/>
    <property type="evidence" value="ECO:0007669"/>
    <property type="project" value="UniProtKB-KW"/>
</dbReference>
<dbReference type="SUPFAM" id="SSF52499">
    <property type="entry name" value="Isochorismatase-like hydrolases"/>
    <property type="match status" value="1"/>
</dbReference>
<name>A0A243QF53_9ACTN</name>
<dbReference type="InterPro" id="IPR000868">
    <property type="entry name" value="Isochorismatase-like_dom"/>
</dbReference>
<organism evidence="3 4">
    <name type="scientific">Gordonia lacunae</name>
    <dbReference type="NCBI Taxonomy" id="417102"/>
    <lineage>
        <taxon>Bacteria</taxon>
        <taxon>Bacillati</taxon>
        <taxon>Actinomycetota</taxon>
        <taxon>Actinomycetes</taxon>
        <taxon>Mycobacteriales</taxon>
        <taxon>Gordoniaceae</taxon>
        <taxon>Gordonia</taxon>
    </lineage>
</organism>
<dbReference type="Gene3D" id="3.40.50.850">
    <property type="entry name" value="Isochorismatase-like"/>
    <property type="match status" value="1"/>
</dbReference>
<sequence length="211" mass="22238">MTAPRRALVLVDVQNTYFDGPLAIQYPPRDTSLSNITRIIDHAEANGIPVAVVQHTLPAGAPVFAEGSPAWDLHPHVAERVTRRWKSVRKSVGSVFGGTDLAEWLRSQDVDTVTLVGYMTNNCDLASAAGAEELGFDVEIISDATGAIHLANAAGKASAEDVHNTLMALFNSNFAAVATTDAWIEATAAGAGLDKDNLVNSAIEGRNAFGA</sequence>
<keyword evidence="4" id="KW-1185">Reference proteome</keyword>
<dbReference type="PANTHER" id="PTHR43540">
    <property type="entry name" value="PEROXYUREIDOACRYLATE/UREIDOACRYLATE AMIDOHYDROLASE-RELATED"/>
    <property type="match status" value="1"/>
</dbReference>
<dbReference type="EMBL" id="NGFO01000007">
    <property type="protein sequence ID" value="OUC79423.1"/>
    <property type="molecule type" value="Genomic_DNA"/>
</dbReference>
<feature type="domain" description="Isochorismatase-like" evidence="2">
    <location>
        <begin position="7"/>
        <end position="181"/>
    </location>
</feature>
<dbReference type="InterPro" id="IPR036380">
    <property type="entry name" value="Isochorismatase-like_sf"/>
</dbReference>
<accession>A0A243QF53</accession>
<dbReference type="InterPro" id="IPR050272">
    <property type="entry name" value="Isochorismatase-like_hydrls"/>
</dbReference>